<dbReference type="Proteomes" id="UP000501705">
    <property type="component" value="Chromosome"/>
</dbReference>
<sequence>MSDTALDIWIPEGYLEMPLSGIQERLRVVQQLVAGLPSSELTATANAILPTVTTLLGALAQRDARYCGVGRHLSSTGDLVTSCLTVCVLETEGEQCNPRLTLTNLVESRIAAGDEQGEVEVTDIDGIPMLFSERTIRLPTPDLPGRPYAGDSTATYQLEAIVPAADGSATAAIEMSTSYVDHGPEFRKMIVDMARSVGFRPSDHPPVRPSSLDL</sequence>
<reference evidence="1 2" key="1">
    <citation type="journal article" date="2019" name="ACS Chem. Biol.">
        <title>Identification and Mobilization of a Cryptic Antibiotic Biosynthesis Gene Locus from a Human-Pathogenic Nocardia Isolate.</title>
        <authorList>
            <person name="Herisse M."/>
            <person name="Ishida K."/>
            <person name="Porter J.L."/>
            <person name="Howden B."/>
            <person name="Hertweck C."/>
            <person name="Stinear T.P."/>
            <person name="Pidot S.J."/>
        </authorList>
    </citation>
    <scope>NUCLEOTIDE SEQUENCE [LARGE SCALE GENOMIC DNA]</scope>
    <source>
        <strain evidence="1 2">AUSMDU00024985</strain>
    </source>
</reference>
<gene>
    <name evidence="1" type="ORF">F5X71_05395</name>
</gene>
<organism evidence="1 2">
    <name type="scientific">Nocardia brasiliensis</name>
    <dbReference type="NCBI Taxonomy" id="37326"/>
    <lineage>
        <taxon>Bacteria</taxon>
        <taxon>Bacillati</taxon>
        <taxon>Actinomycetota</taxon>
        <taxon>Actinomycetes</taxon>
        <taxon>Mycobacteriales</taxon>
        <taxon>Nocardiaceae</taxon>
        <taxon>Nocardia</taxon>
    </lineage>
</organism>
<protein>
    <submittedName>
        <fullName evidence="1">Uncharacterized protein</fullName>
    </submittedName>
</protein>
<accession>A0A6G9XLN8</accession>
<proteinExistence type="predicted"/>
<dbReference type="EMBL" id="CP046171">
    <property type="protein sequence ID" value="QIS01825.1"/>
    <property type="molecule type" value="Genomic_DNA"/>
</dbReference>
<evidence type="ECO:0000313" key="1">
    <source>
        <dbReference type="EMBL" id="QIS01825.1"/>
    </source>
</evidence>
<name>A0A6G9XLN8_NOCBR</name>
<dbReference type="RefSeq" id="WP_167460933.1">
    <property type="nucleotide sequence ID" value="NZ_CP046171.1"/>
</dbReference>
<evidence type="ECO:0000313" key="2">
    <source>
        <dbReference type="Proteomes" id="UP000501705"/>
    </source>
</evidence>
<dbReference type="AlphaFoldDB" id="A0A6G9XLN8"/>